<feature type="binding site" evidence="10">
    <location>
        <position position="185"/>
    </location>
    <ligand>
        <name>UDP-N-acetyl-alpha-D-glucosamine</name>
        <dbReference type="ChEBI" id="CHEBI:57705"/>
    </ligand>
</feature>
<evidence type="ECO:0000256" key="8">
    <source>
        <dbReference type="ARBA" id="ARBA00023306"/>
    </source>
</evidence>
<keyword evidence="7 10" id="KW-0472">Membrane</keyword>
<dbReference type="InterPro" id="IPR007235">
    <property type="entry name" value="Glyco_trans_28_C"/>
</dbReference>
<dbReference type="EC" id="2.4.1.227" evidence="10"/>
<evidence type="ECO:0000313" key="16">
    <source>
        <dbReference type="Proteomes" id="UP000266489"/>
    </source>
</evidence>
<feature type="binding site" evidence="10">
    <location>
        <position position="159"/>
    </location>
    <ligand>
        <name>UDP-N-acetyl-alpha-D-glucosamine</name>
        <dbReference type="ChEBI" id="CHEBI:57705"/>
    </ligand>
</feature>
<keyword evidence="5 10" id="KW-0133">Cell shape</keyword>
<accession>A0A398D767</accession>
<feature type="binding site" evidence="10">
    <location>
        <position position="120"/>
    </location>
    <ligand>
        <name>UDP-N-acetyl-alpha-D-glucosamine</name>
        <dbReference type="ChEBI" id="CHEBI:57705"/>
    </ligand>
</feature>
<dbReference type="UniPathway" id="UPA00219"/>
<dbReference type="Gene3D" id="3.40.50.2000">
    <property type="entry name" value="Glycogen Phosphorylase B"/>
    <property type="match status" value="2"/>
</dbReference>
<evidence type="ECO:0000259" key="11">
    <source>
        <dbReference type="Pfam" id="PF03033"/>
    </source>
</evidence>
<evidence type="ECO:0000256" key="1">
    <source>
        <dbReference type="ARBA" id="ARBA00022475"/>
    </source>
</evidence>
<dbReference type="InterPro" id="IPR006009">
    <property type="entry name" value="GlcNAc_MurG"/>
</dbReference>
<evidence type="ECO:0000256" key="3">
    <source>
        <dbReference type="ARBA" id="ARBA00022676"/>
    </source>
</evidence>
<accession>A0A398CZT6</accession>
<sequence>MHYVVAGGGTGGHIYPAVAIAERLLDKGTVTMLARSGSMEEHVFLAQGLDVQTIRSAPLLYTPRSLWRLARATRSGVRAARRVMMDAHVDAFIGTGGYVSVPGIVAAQMSGVPVYLLEQNTVMGRANRLFSHRARHVFLGFPVAGASGSRFTVTGNPLRRRVYTALTEYRLAKPLRRGLLFIGGSGGASFVNELFLRTIRELDSRGREVSVTVVTGIDDYARICDAVNGLFLRHVNPVVVSYEEHMERLYEQARVAVTRGGALALTELAIGGIYAVVIPYPFAVGRHQSKNATYLESLGLGMRIEQQSLLFDRYLSIVEKALDDEAGTALPASSIFGRDAGDTIVRTIEEECSHD</sequence>
<keyword evidence="8 10" id="KW-0131">Cell cycle</keyword>
<dbReference type="EMBL" id="QXIT01000085">
    <property type="protein sequence ID" value="RIE08063.1"/>
    <property type="molecule type" value="Genomic_DNA"/>
</dbReference>
<dbReference type="CDD" id="cd03785">
    <property type="entry name" value="GT28_MurG"/>
    <property type="match status" value="1"/>
</dbReference>
<keyword evidence="9 10" id="KW-0961">Cell wall biogenesis/degradation</keyword>
<protein>
    <recommendedName>
        <fullName evidence="10">UDP-N-acetylglucosamine--N-acetylmuramyl-(pentapeptide) pyrophosphoryl-undecaprenol N-acetylglucosamine transferase</fullName>
        <ecNumber evidence="10">2.4.1.227</ecNumber>
    </recommendedName>
    <alternativeName>
        <fullName evidence="10">Undecaprenyl-PP-MurNAc-pentapeptide-UDPGlcNAc GlcNAc transferase</fullName>
    </alternativeName>
</protein>
<dbReference type="Pfam" id="PF04101">
    <property type="entry name" value="Glyco_tran_28_C"/>
    <property type="match status" value="1"/>
</dbReference>
<feature type="binding site" evidence="10">
    <location>
        <position position="288"/>
    </location>
    <ligand>
        <name>UDP-N-acetyl-alpha-D-glucosamine</name>
        <dbReference type="ChEBI" id="CHEBI:57705"/>
    </ligand>
</feature>
<comment type="pathway">
    <text evidence="10">Cell wall biogenesis; peptidoglycan biosynthesis.</text>
</comment>
<dbReference type="GO" id="GO:0071555">
    <property type="term" value="P:cell wall organization"/>
    <property type="evidence" value="ECO:0007669"/>
    <property type="project" value="UniProtKB-KW"/>
</dbReference>
<comment type="caution">
    <text evidence="10">Lacks conserved residue(s) required for the propagation of feature annotation.</text>
</comment>
<comment type="caution">
    <text evidence="13">The sequence shown here is derived from an EMBL/GenBank/DDBJ whole genome shotgun (WGS) entry which is preliminary data.</text>
</comment>
<name>A0A398CZT6_9BACT</name>
<dbReference type="Pfam" id="PF03033">
    <property type="entry name" value="Glyco_transf_28"/>
    <property type="match status" value="1"/>
</dbReference>
<dbReference type="AlphaFoldDB" id="A0A398CZT6"/>
<feature type="domain" description="Glycosyl transferase family 28 C-terminal" evidence="12">
    <location>
        <begin position="179"/>
        <end position="312"/>
    </location>
</feature>
<keyword evidence="4 10" id="KW-0808">Transferase</keyword>
<dbReference type="GO" id="GO:0009252">
    <property type="term" value="P:peptidoglycan biosynthetic process"/>
    <property type="evidence" value="ECO:0007669"/>
    <property type="project" value="UniProtKB-UniRule"/>
</dbReference>
<dbReference type="HAMAP" id="MF_00033">
    <property type="entry name" value="MurG"/>
    <property type="match status" value="1"/>
</dbReference>
<dbReference type="SUPFAM" id="SSF53756">
    <property type="entry name" value="UDP-Glycosyltransferase/glycogen phosphorylase"/>
    <property type="match status" value="1"/>
</dbReference>
<comment type="catalytic activity">
    <reaction evidence="10">
        <text>di-trans,octa-cis-undecaprenyl diphospho-N-acetyl-alpha-D-muramoyl-L-alanyl-D-glutamyl-meso-2,6-diaminopimeloyl-D-alanyl-D-alanine + UDP-N-acetyl-alpha-D-glucosamine = di-trans,octa-cis-undecaprenyl diphospho-[N-acetyl-alpha-D-glucosaminyl-(1-&gt;4)]-N-acetyl-alpha-D-muramoyl-L-alanyl-D-glutamyl-meso-2,6-diaminopimeloyl-D-alanyl-D-alanine + UDP + H(+)</text>
        <dbReference type="Rhea" id="RHEA:31227"/>
        <dbReference type="ChEBI" id="CHEBI:15378"/>
        <dbReference type="ChEBI" id="CHEBI:57705"/>
        <dbReference type="ChEBI" id="CHEBI:58223"/>
        <dbReference type="ChEBI" id="CHEBI:61387"/>
        <dbReference type="ChEBI" id="CHEBI:61388"/>
        <dbReference type="EC" id="2.4.1.227"/>
    </reaction>
</comment>
<gene>
    <name evidence="10" type="primary">murG</name>
    <name evidence="14" type="ORF">SMC5_05520</name>
    <name evidence="13" type="ORF">SMC6_04930</name>
</gene>
<dbReference type="Proteomes" id="UP000266489">
    <property type="component" value="Unassembled WGS sequence"/>
</dbReference>
<feature type="binding site" evidence="10">
    <location>
        <begin position="10"/>
        <end position="12"/>
    </location>
    <ligand>
        <name>UDP-N-acetyl-alpha-D-glucosamine</name>
        <dbReference type="ChEBI" id="CHEBI:57705"/>
    </ligand>
</feature>
<dbReference type="GO" id="GO:0008360">
    <property type="term" value="P:regulation of cell shape"/>
    <property type="evidence" value="ECO:0007669"/>
    <property type="project" value="UniProtKB-KW"/>
</dbReference>
<dbReference type="GO" id="GO:0005886">
    <property type="term" value="C:plasma membrane"/>
    <property type="evidence" value="ECO:0007669"/>
    <property type="project" value="UniProtKB-SubCell"/>
</dbReference>
<evidence type="ECO:0000256" key="5">
    <source>
        <dbReference type="ARBA" id="ARBA00022960"/>
    </source>
</evidence>
<reference evidence="15 16" key="1">
    <citation type="submission" date="2018-09" db="EMBL/GenBank/DDBJ databases">
        <title>Discovery and Ecogenomic Context for Candidatus Cryosericales, a Global Caldiserica Order Active in Thawing Permafrost.</title>
        <authorList>
            <person name="Martinez M.A."/>
            <person name="Woodcroft B.J."/>
            <person name="Ignacio Espinoza J.C."/>
            <person name="Zayed A."/>
            <person name="Singleton C.M."/>
            <person name="Boyd J."/>
            <person name="Li Y.-F."/>
            <person name="Purvine S."/>
            <person name="Maughan H."/>
            <person name="Hodgkins S.B."/>
            <person name="Anderson D."/>
            <person name="Sederholm M."/>
            <person name="Temperton B."/>
            <person name="Saleska S.R."/>
            <person name="Tyson G.W."/>
            <person name="Rich V.I."/>
        </authorList>
    </citation>
    <scope>NUCLEOTIDE SEQUENCE [LARGE SCALE GENOMIC DNA]</scope>
    <source>
        <strain evidence="14 16">SMC5</strain>
        <strain evidence="13 15">SMC6</strain>
    </source>
</reference>
<dbReference type="OrthoDB" id="9808936at2"/>
<comment type="subcellular location">
    <subcellularLocation>
        <location evidence="10">Cell membrane</location>
        <topology evidence="10">Peripheral membrane protein</topology>
        <orientation evidence="10">Cytoplasmic side</orientation>
    </subcellularLocation>
</comment>
<comment type="function">
    <text evidence="10">Cell wall formation. Catalyzes the transfer of a GlcNAc subunit on undecaprenyl-pyrophosphoryl-MurNAc-pentapeptide (lipid intermediate I) to form undecaprenyl-pyrophosphoryl-MurNAc-(pentapeptide)GlcNAc (lipid intermediate II).</text>
</comment>
<evidence type="ECO:0000256" key="9">
    <source>
        <dbReference type="ARBA" id="ARBA00023316"/>
    </source>
</evidence>
<evidence type="ECO:0000313" key="15">
    <source>
        <dbReference type="Proteomes" id="UP000266260"/>
    </source>
</evidence>
<dbReference type="PANTHER" id="PTHR21015:SF22">
    <property type="entry name" value="GLYCOSYLTRANSFERASE"/>
    <property type="match status" value="1"/>
</dbReference>
<dbReference type="RefSeq" id="WP_119119918.1">
    <property type="nucleotide sequence ID" value="NZ_QXIT01000085.1"/>
</dbReference>
<feature type="domain" description="Glycosyltransferase family 28 N-terminal" evidence="11">
    <location>
        <begin position="4"/>
        <end position="138"/>
    </location>
</feature>
<dbReference type="PANTHER" id="PTHR21015">
    <property type="entry name" value="UDP-N-ACETYLGLUCOSAMINE--N-ACETYLMURAMYL-(PENTAPEPTIDE) PYROPHOSPHORYL-UNDECAPRENOL N-ACETYLGLUCOSAMINE TRANSFERASE 1"/>
    <property type="match status" value="1"/>
</dbReference>
<evidence type="ECO:0000256" key="4">
    <source>
        <dbReference type="ARBA" id="ARBA00022679"/>
    </source>
</evidence>
<organism evidence="13 15">
    <name type="scientific">Candidatus Cryosericum odellii</name>
    <dbReference type="NCBI Taxonomy" id="2290917"/>
    <lineage>
        <taxon>Bacteria</taxon>
        <taxon>Pseudomonadati</taxon>
        <taxon>Caldisericota/Cryosericota group</taxon>
        <taxon>Candidatus Cryosericota</taxon>
        <taxon>Candidatus Cryosericia</taxon>
        <taxon>Candidatus Cryosericales</taxon>
        <taxon>Candidatus Cryosericaceae</taxon>
        <taxon>Candidatus Cryosericum</taxon>
    </lineage>
</organism>
<keyword evidence="15" id="KW-1185">Reference proteome</keyword>
<dbReference type="GO" id="GO:0050511">
    <property type="term" value="F:undecaprenyldiphospho-muramoylpentapeptide beta-N-acetylglucosaminyltransferase activity"/>
    <property type="evidence" value="ECO:0007669"/>
    <property type="project" value="UniProtKB-UniRule"/>
</dbReference>
<proteinExistence type="inferred from homology"/>
<dbReference type="GO" id="GO:0005975">
    <property type="term" value="P:carbohydrate metabolic process"/>
    <property type="evidence" value="ECO:0007669"/>
    <property type="project" value="InterPro"/>
</dbReference>
<evidence type="ECO:0000313" key="13">
    <source>
        <dbReference type="EMBL" id="RIE08063.1"/>
    </source>
</evidence>
<dbReference type="EMBL" id="QXIU01000131">
    <property type="protein sequence ID" value="RIE10875.1"/>
    <property type="molecule type" value="Genomic_DNA"/>
</dbReference>
<comment type="similarity">
    <text evidence="10">Belongs to the glycosyltransferase 28 family. MurG subfamily.</text>
</comment>
<keyword evidence="3 10" id="KW-0328">Glycosyltransferase</keyword>
<dbReference type="Proteomes" id="UP000266260">
    <property type="component" value="Unassembled WGS sequence"/>
</dbReference>
<evidence type="ECO:0000256" key="2">
    <source>
        <dbReference type="ARBA" id="ARBA00022618"/>
    </source>
</evidence>
<evidence type="ECO:0000256" key="7">
    <source>
        <dbReference type="ARBA" id="ARBA00023136"/>
    </source>
</evidence>
<evidence type="ECO:0000259" key="12">
    <source>
        <dbReference type="Pfam" id="PF04101"/>
    </source>
</evidence>
<evidence type="ECO:0000256" key="6">
    <source>
        <dbReference type="ARBA" id="ARBA00022984"/>
    </source>
</evidence>
<keyword evidence="6 10" id="KW-0573">Peptidoglycan synthesis</keyword>
<evidence type="ECO:0000256" key="10">
    <source>
        <dbReference type="HAMAP-Rule" id="MF_00033"/>
    </source>
</evidence>
<dbReference type="InterPro" id="IPR004276">
    <property type="entry name" value="GlycoTrans_28_N"/>
</dbReference>
<keyword evidence="2 10" id="KW-0132">Cell division</keyword>
<keyword evidence="1 10" id="KW-1003">Cell membrane</keyword>
<evidence type="ECO:0000313" key="14">
    <source>
        <dbReference type="EMBL" id="RIE10875.1"/>
    </source>
</evidence>
<dbReference type="GO" id="GO:0051301">
    <property type="term" value="P:cell division"/>
    <property type="evidence" value="ECO:0007669"/>
    <property type="project" value="UniProtKB-KW"/>
</dbReference>